<gene>
    <name evidence="12" type="ORF">BEI59_06160</name>
</gene>
<dbReference type="InterPro" id="IPR017871">
    <property type="entry name" value="ABC_transporter-like_CS"/>
</dbReference>
<comment type="subcellular location">
    <subcellularLocation>
        <location evidence="1">Cell membrane</location>
        <topology evidence="1">Peripheral membrane protein</topology>
    </subcellularLocation>
</comment>
<dbReference type="CDD" id="cd03225">
    <property type="entry name" value="ABC_cobalt_CbiO_domain1"/>
    <property type="match status" value="1"/>
</dbReference>
<dbReference type="EMBL" id="MEHA01000003">
    <property type="protein sequence ID" value="ODR54133.1"/>
    <property type="molecule type" value="Genomic_DNA"/>
</dbReference>
<dbReference type="GO" id="GO:0005524">
    <property type="term" value="F:ATP binding"/>
    <property type="evidence" value="ECO:0007669"/>
    <property type="project" value="UniProtKB-KW"/>
</dbReference>
<dbReference type="PROSITE" id="PS50893">
    <property type="entry name" value="ABC_TRANSPORTER_2"/>
    <property type="match status" value="2"/>
</dbReference>
<dbReference type="PANTHER" id="PTHR43553">
    <property type="entry name" value="HEAVY METAL TRANSPORTER"/>
    <property type="match status" value="1"/>
</dbReference>
<evidence type="ECO:0000313" key="12">
    <source>
        <dbReference type="EMBL" id="ODR54133.1"/>
    </source>
</evidence>
<comment type="similarity">
    <text evidence="2">Belongs to the ABC transporter superfamily.</text>
</comment>
<keyword evidence="8" id="KW-1278">Translocase</keyword>
<accession>A0A1E3UMB6</accession>
<proteinExistence type="inferred from homology"/>
<evidence type="ECO:0000259" key="11">
    <source>
        <dbReference type="PROSITE" id="PS50893"/>
    </source>
</evidence>
<keyword evidence="5" id="KW-0677">Repeat</keyword>
<protein>
    <submittedName>
        <fullName evidence="12">ABC transporter ATP-binding protein</fullName>
    </submittedName>
</protein>
<name>A0A1E3UMB6_9FIRM</name>
<comment type="caution">
    <text evidence="12">The sequence shown here is derived from an EMBL/GenBank/DDBJ whole genome shotgun (WGS) entry which is preliminary data.</text>
</comment>
<dbReference type="Pfam" id="PF00005">
    <property type="entry name" value="ABC_tran"/>
    <property type="match status" value="2"/>
</dbReference>
<dbReference type="CDD" id="cd03226">
    <property type="entry name" value="ABC_cobalt_CbiO_domain2"/>
    <property type="match status" value="1"/>
</dbReference>
<dbReference type="InterPro" id="IPR027417">
    <property type="entry name" value="P-loop_NTPase"/>
</dbReference>
<sequence>MISFQNVSFTYAESGNGGVLDLNLIVRSGECVLLCGPSGCGKTTVTRLANGLIPHFFHGNLSGQVNVNGMDTRETEIAALSDAVGTVFQNPRTQFFNTDTDSEIVFGLENRGIPRETLRSRLDELTEELHLSELRGRNIFELSGGEKQKIAFSSVYASAPDVLVFDEPSSNLDMKAIGELADLIQRAKISGKTILIAEHRIWYLMDIVDRVVYMQDGRIASDMEASAFKALPEADIRRMGLRVRDLSVSESGGVKTIAADGLLSAQKISVRLGGRNVLNDISFQASRGEIIAIAGVNGAGKSTLARMLCGLQKNSAGTVLWAGKPMSRRLRRKKAYMVMQDVGHQLFTDSVSAECALGIKAPNKDEIDRTLEKVDLLAYKERHPLSLSGGQMQRLAVVVSDICGKELLVFDEPTSGLDLKSMEEVGALTRSLATQGKVLLIITHDIEFMMRICTRILFIRDGEIVEDLSGGQKEKIVRLLRGEE</sequence>
<dbReference type="GO" id="GO:0043190">
    <property type="term" value="C:ATP-binding cassette (ABC) transporter complex"/>
    <property type="evidence" value="ECO:0007669"/>
    <property type="project" value="TreeGrafter"/>
</dbReference>
<dbReference type="SUPFAM" id="SSF52540">
    <property type="entry name" value="P-loop containing nucleoside triphosphate hydrolases"/>
    <property type="match status" value="2"/>
</dbReference>
<evidence type="ECO:0000256" key="8">
    <source>
        <dbReference type="ARBA" id="ARBA00022967"/>
    </source>
</evidence>
<dbReference type="Gene3D" id="3.40.50.300">
    <property type="entry name" value="P-loop containing nucleotide triphosphate hydrolases"/>
    <property type="match status" value="2"/>
</dbReference>
<organism evidence="12 13">
    <name type="scientific">Eisenbergiella tayi</name>
    <dbReference type="NCBI Taxonomy" id="1432052"/>
    <lineage>
        <taxon>Bacteria</taxon>
        <taxon>Bacillati</taxon>
        <taxon>Bacillota</taxon>
        <taxon>Clostridia</taxon>
        <taxon>Lachnospirales</taxon>
        <taxon>Lachnospiraceae</taxon>
        <taxon>Eisenbergiella</taxon>
    </lineage>
</organism>
<dbReference type="GO" id="GO:0016887">
    <property type="term" value="F:ATP hydrolysis activity"/>
    <property type="evidence" value="ECO:0007669"/>
    <property type="project" value="InterPro"/>
</dbReference>
<comment type="function">
    <text evidence="10">Probably part of an ABC transporter complex. Responsible for energy coupling to the transport system.</text>
</comment>
<keyword evidence="7 12" id="KW-0067">ATP-binding</keyword>
<feature type="domain" description="ABC transporter" evidence="11">
    <location>
        <begin position="263"/>
        <end position="484"/>
    </location>
</feature>
<dbReference type="PROSITE" id="PS00211">
    <property type="entry name" value="ABC_TRANSPORTER_1"/>
    <property type="match status" value="1"/>
</dbReference>
<evidence type="ECO:0000256" key="2">
    <source>
        <dbReference type="ARBA" id="ARBA00005417"/>
    </source>
</evidence>
<dbReference type="RefSeq" id="WP_069431295.1">
    <property type="nucleotide sequence ID" value="NZ_MEHA01000003.1"/>
</dbReference>
<evidence type="ECO:0000256" key="5">
    <source>
        <dbReference type="ARBA" id="ARBA00022737"/>
    </source>
</evidence>
<evidence type="ECO:0000256" key="10">
    <source>
        <dbReference type="ARBA" id="ARBA00025157"/>
    </source>
</evidence>
<dbReference type="GO" id="GO:0042626">
    <property type="term" value="F:ATPase-coupled transmembrane transporter activity"/>
    <property type="evidence" value="ECO:0007669"/>
    <property type="project" value="TreeGrafter"/>
</dbReference>
<evidence type="ECO:0000256" key="1">
    <source>
        <dbReference type="ARBA" id="ARBA00004202"/>
    </source>
</evidence>
<evidence type="ECO:0000256" key="6">
    <source>
        <dbReference type="ARBA" id="ARBA00022741"/>
    </source>
</evidence>
<keyword evidence="6" id="KW-0547">Nucleotide-binding</keyword>
<dbReference type="Proteomes" id="UP000094271">
    <property type="component" value="Unassembled WGS sequence"/>
</dbReference>
<evidence type="ECO:0000256" key="4">
    <source>
        <dbReference type="ARBA" id="ARBA00022475"/>
    </source>
</evidence>
<evidence type="ECO:0000313" key="13">
    <source>
        <dbReference type="Proteomes" id="UP000094271"/>
    </source>
</evidence>
<evidence type="ECO:0000256" key="3">
    <source>
        <dbReference type="ARBA" id="ARBA00022448"/>
    </source>
</evidence>
<evidence type="ECO:0000256" key="9">
    <source>
        <dbReference type="ARBA" id="ARBA00023136"/>
    </source>
</evidence>
<evidence type="ECO:0000256" key="7">
    <source>
        <dbReference type="ARBA" id="ARBA00022840"/>
    </source>
</evidence>
<keyword evidence="4" id="KW-1003">Cell membrane</keyword>
<dbReference type="InterPro" id="IPR050095">
    <property type="entry name" value="ECF_ABC_transporter_ATP-bd"/>
</dbReference>
<dbReference type="AlphaFoldDB" id="A0A1E3UMB6"/>
<dbReference type="OrthoDB" id="501320at2"/>
<feature type="domain" description="ABC transporter" evidence="11">
    <location>
        <begin position="2"/>
        <end position="241"/>
    </location>
</feature>
<dbReference type="InterPro" id="IPR003593">
    <property type="entry name" value="AAA+_ATPase"/>
</dbReference>
<keyword evidence="3" id="KW-0813">Transport</keyword>
<dbReference type="InterPro" id="IPR015856">
    <property type="entry name" value="ABC_transpr_CbiO/EcfA_su"/>
</dbReference>
<reference evidence="12 13" key="1">
    <citation type="submission" date="2016-08" db="EMBL/GenBank/DDBJ databases">
        <authorList>
            <person name="Seilhamer J.J."/>
        </authorList>
    </citation>
    <scope>NUCLEOTIDE SEQUENCE [LARGE SCALE GENOMIC DNA]</scope>
    <source>
        <strain evidence="12 13">NML150140-1</strain>
    </source>
</reference>
<dbReference type="PANTHER" id="PTHR43553:SF23">
    <property type="entry name" value="ABC TRANSPORTER ATP-BINDING COMPONENT"/>
    <property type="match status" value="1"/>
</dbReference>
<dbReference type="SMART" id="SM00382">
    <property type="entry name" value="AAA"/>
    <property type="match status" value="2"/>
</dbReference>
<dbReference type="InterPro" id="IPR003439">
    <property type="entry name" value="ABC_transporter-like_ATP-bd"/>
</dbReference>
<keyword evidence="9" id="KW-0472">Membrane</keyword>